<dbReference type="Pfam" id="PF12724">
    <property type="entry name" value="Flavodoxin_5"/>
    <property type="match status" value="1"/>
</dbReference>
<evidence type="ECO:0000259" key="1">
    <source>
        <dbReference type="Pfam" id="PF12724"/>
    </source>
</evidence>
<comment type="caution">
    <text evidence="2">The sequence shown here is derived from an EMBL/GenBank/DDBJ whole genome shotgun (WGS) entry which is preliminary data.</text>
</comment>
<keyword evidence="3" id="KW-1185">Reference proteome</keyword>
<evidence type="ECO:0000313" key="2">
    <source>
        <dbReference type="EMBL" id="MCC2168959.1"/>
    </source>
</evidence>
<sequence>MKTAIVYASTHHGNTKKLLDAIAAAYEVDLIDAVKIPEKDLNRYDRIGFASGIYYSKFHQAVLNFAAVNMPQNKQTFFISTYGGKADYTSIEKALTAKNSVLLGKYGCKGYDTFGPFKLMGGLAKGHPDEADIAGAVAFYKEITEEK</sequence>
<dbReference type="InterPro" id="IPR026816">
    <property type="entry name" value="Flavodoxin_dom"/>
</dbReference>
<dbReference type="RefSeq" id="WP_021915019.1">
    <property type="nucleotide sequence ID" value="NZ_JAJEQF010000053.1"/>
</dbReference>
<dbReference type="SUPFAM" id="SSF52218">
    <property type="entry name" value="Flavoproteins"/>
    <property type="match status" value="1"/>
</dbReference>
<dbReference type="PANTHER" id="PTHR38030">
    <property type="entry name" value="PROTOPORPHYRINOGEN IX DEHYDROGENASE [MENAQUINONE]"/>
    <property type="match status" value="1"/>
</dbReference>
<dbReference type="EMBL" id="JAJEQF010000053">
    <property type="protein sequence ID" value="MCC2168959.1"/>
    <property type="molecule type" value="Genomic_DNA"/>
</dbReference>
<proteinExistence type="predicted"/>
<organism evidence="2 3">
    <name type="scientific">Gallintestinimicrobium propionicum</name>
    <dbReference type="NCBI Taxonomy" id="2981770"/>
    <lineage>
        <taxon>Bacteria</taxon>
        <taxon>Bacillati</taxon>
        <taxon>Bacillota</taxon>
        <taxon>Clostridia</taxon>
        <taxon>Lachnospirales</taxon>
        <taxon>Lachnospiraceae</taxon>
        <taxon>Gallintestinimicrobium</taxon>
    </lineage>
</organism>
<dbReference type="Proteomes" id="UP001199355">
    <property type="component" value="Unassembled WGS sequence"/>
</dbReference>
<dbReference type="AlphaFoldDB" id="A0AAE3AWE2"/>
<reference evidence="2 3" key="1">
    <citation type="submission" date="2021-10" db="EMBL/GenBank/DDBJ databases">
        <title>Anaerobic single-cell dispensing facilitates the cultivation of human gut bacteria.</title>
        <authorList>
            <person name="Afrizal A."/>
        </authorList>
    </citation>
    <scope>NUCLEOTIDE SEQUENCE [LARGE SCALE GENOMIC DNA]</scope>
    <source>
        <strain evidence="2 3">CLA-AA-H244</strain>
    </source>
</reference>
<dbReference type="GO" id="GO:0010181">
    <property type="term" value="F:FMN binding"/>
    <property type="evidence" value="ECO:0007669"/>
    <property type="project" value="TreeGrafter"/>
</dbReference>
<dbReference type="GO" id="GO:0070819">
    <property type="term" value="F:menaquinone-dependent protoporphyrinogen oxidase activity"/>
    <property type="evidence" value="ECO:0007669"/>
    <property type="project" value="TreeGrafter"/>
</dbReference>
<dbReference type="InterPro" id="IPR052200">
    <property type="entry name" value="Protoporphyrinogen_IX_DH"/>
</dbReference>
<dbReference type="Gene3D" id="3.40.50.360">
    <property type="match status" value="1"/>
</dbReference>
<evidence type="ECO:0000313" key="3">
    <source>
        <dbReference type="Proteomes" id="UP001199355"/>
    </source>
</evidence>
<dbReference type="PANTHER" id="PTHR38030:SF2">
    <property type="entry name" value="PROTOPORPHYRINOGEN IX DEHYDROGENASE [QUINONE]"/>
    <property type="match status" value="1"/>
</dbReference>
<accession>A0AAE3AWE2</accession>
<protein>
    <submittedName>
        <fullName evidence="2">Flavodoxin family protein</fullName>
    </submittedName>
</protein>
<dbReference type="InterPro" id="IPR029039">
    <property type="entry name" value="Flavoprotein-like_sf"/>
</dbReference>
<feature type="domain" description="Flavodoxin" evidence="1">
    <location>
        <begin position="6"/>
        <end position="74"/>
    </location>
</feature>
<name>A0AAE3AWE2_9FIRM</name>
<gene>
    <name evidence="2" type="ORF">LKD45_14900</name>
</gene>
<dbReference type="GO" id="GO:0006783">
    <property type="term" value="P:heme biosynthetic process"/>
    <property type="evidence" value="ECO:0007669"/>
    <property type="project" value="TreeGrafter"/>
</dbReference>